<dbReference type="EMBL" id="LK028592">
    <property type="protein sequence ID" value="CDS23597.1"/>
    <property type="molecule type" value="Genomic_DNA"/>
</dbReference>
<name>A0A068WTV7_ECHGR</name>
<dbReference type="GO" id="GO:0008483">
    <property type="term" value="F:transaminase activity"/>
    <property type="evidence" value="ECO:0007669"/>
    <property type="project" value="UniProtKB-KW"/>
</dbReference>
<sequence>MGVAVSSAKRAVRNWNATNRALRYLEKTETKRKADLSGLRVEKNSNGYEMALVERDAQLEGRVTSFDIISERIKKSILPEGFDYVPKSSRKLPQRFEGGSPLPPPHIDFGFAIPEVIPKGKITMQQAINMIKSYQLKEKTVPQLADEYDLDVASVCKYFALFERDACNVWVPPTESKDNKALLDAPIYQEDERLIDEGASRYTRLHKLQSPSEQ</sequence>
<dbReference type="AlphaFoldDB" id="A0A068WTV7"/>
<organism evidence="1">
    <name type="scientific">Echinococcus granulosus</name>
    <name type="common">Hydatid tapeworm</name>
    <dbReference type="NCBI Taxonomy" id="6210"/>
    <lineage>
        <taxon>Eukaryota</taxon>
        <taxon>Metazoa</taxon>
        <taxon>Spiralia</taxon>
        <taxon>Lophotrochozoa</taxon>
        <taxon>Platyhelminthes</taxon>
        <taxon>Cestoda</taxon>
        <taxon>Eucestoda</taxon>
        <taxon>Cyclophyllidea</taxon>
        <taxon>Taeniidae</taxon>
        <taxon>Echinococcus</taxon>
        <taxon>Echinococcus granulosus group</taxon>
    </lineage>
</organism>
<accession>A0A068WTV7</accession>
<dbReference type="PANTHER" id="PTHR13338">
    <property type="entry name" value="UPF0240 PROTEIN"/>
    <property type="match status" value="1"/>
</dbReference>
<keyword evidence="1" id="KW-0808">Transferase</keyword>
<reference evidence="3" key="3">
    <citation type="submission" date="2020-10" db="UniProtKB">
        <authorList>
            <consortium name="WormBaseParasite"/>
        </authorList>
    </citation>
    <scope>IDENTIFICATION</scope>
</reference>
<dbReference type="GO" id="GO:0032981">
    <property type="term" value="P:mitochondrial respiratory chain complex I assembly"/>
    <property type="evidence" value="ECO:0007669"/>
    <property type="project" value="InterPro"/>
</dbReference>
<protein>
    <submittedName>
        <fullName evidence="1 3">Aminotransferase class V pyridoxal phosphate binding site</fullName>
    </submittedName>
</protein>
<keyword evidence="1" id="KW-0032">Aminotransferase</keyword>
<reference evidence="1" key="2">
    <citation type="submission" date="2014-06" db="EMBL/GenBank/DDBJ databases">
        <authorList>
            <person name="Aslett M."/>
        </authorList>
    </citation>
    <scope>NUCLEOTIDE SEQUENCE</scope>
</reference>
<dbReference type="PANTHER" id="PTHR13338:SF4">
    <property type="entry name" value="NADH DEHYDROGENASE [UBIQUINONE] 1 ALPHA SUBCOMPLEX ASSEMBLY FACTOR 4"/>
    <property type="match status" value="1"/>
</dbReference>
<dbReference type="Pfam" id="PF06784">
    <property type="entry name" value="UPF0240"/>
    <property type="match status" value="1"/>
</dbReference>
<proteinExistence type="predicted"/>
<dbReference type="OrthoDB" id="6269138at2759"/>
<dbReference type="GO" id="GO:0005739">
    <property type="term" value="C:mitochondrion"/>
    <property type="evidence" value="ECO:0007669"/>
    <property type="project" value="TreeGrafter"/>
</dbReference>
<dbReference type="WBParaSite" id="EgrG_000572600">
    <property type="protein sequence ID" value="EgrG_000572600"/>
    <property type="gene ID" value="EgrG_000572600"/>
</dbReference>
<evidence type="ECO:0000313" key="3">
    <source>
        <dbReference type="WBParaSite" id="EgrG_000572600"/>
    </source>
</evidence>
<gene>
    <name evidence="1" type="ORF">EgrG_000572600</name>
</gene>
<reference evidence="1 2" key="1">
    <citation type="journal article" date="2013" name="Nature">
        <title>The genomes of four tapeworm species reveal adaptations to parasitism.</title>
        <authorList>
            <person name="Tsai I.J."/>
            <person name="Zarowiecki M."/>
            <person name="Holroyd N."/>
            <person name="Garciarrubio A."/>
            <person name="Sanchez-Flores A."/>
            <person name="Brooks K.L."/>
            <person name="Tracey A."/>
            <person name="Bobes R.J."/>
            <person name="Fragoso G."/>
            <person name="Sciutto E."/>
            <person name="Aslett M."/>
            <person name="Beasley H."/>
            <person name="Bennett H.M."/>
            <person name="Cai J."/>
            <person name="Camicia F."/>
            <person name="Clark R."/>
            <person name="Cucher M."/>
            <person name="De Silva N."/>
            <person name="Day T.A."/>
            <person name="Deplazes P."/>
            <person name="Estrada K."/>
            <person name="Fernandez C."/>
            <person name="Holland P.W."/>
            <person name="Hou J."/>
            <person name="Hu S."/>
            <person name="Huckvale T."/>
            <person name="Hung S.S."/>
            <person name="Kamenetzky L."/>
            <person name="Keane J.A."/>
            <person name="Kiss F."/>
            <person name="Koziol U."/>
            <person name="Lambert O."/>
            <person name="Liu K."/>
            <person name="Luo X."/>
            <person name="Luo Y."/>
            <person name="Macchiaroli N."/>
            <person name="Nichol S."/>
            <person name="Paps J."/>
            <person name="Parkinson J."/>
            <person name="Pouchkina-Stantcheva N."/>
            <person name="Riddiford N."/>
            <person name="Rosenzvit M."/>
            <person name="Salinas G."/>
            <person name="Wasmuth J.D."/>
            <person name="Zamanian M."/>
            <person name="Zheng Y."/>
            <person name="Cai X."/>
            <person name="Soberon X."/>
            <person name="Olson P.D."/>
            <person name="Laclette J.P."/>
            <person name="Brehm K."/>
            <person name="Berriman M."/>
            <person name="Garciarrubio A."/>
            <person name="Bobes R.J."/>
            <person name="Fragoso G."/>
            <person name="Sanchez-Flores A."/>
            <person name="Estrada K."/>
            <person name="Cevallos M.A."/>
            <person name="Morett E."/>
            <person name="Gonzalez V."/>
            <person name="Portillo T."/>
            <person name="Ochoa-Leyva A."/>
            <person name="Jose M.V."/>
            <person name="Sciutto E."/>
            <person name="Landa A."/>
            <person name="Jimenez L."/>
            <person name="Valdes V."/>
            <person name="Carrero J.C."/>
            <person name="Larralde C."/>
            <person name="Morales-Montor J."/>
            <person name="Limon-Lason J."/>
            <person name="Soberon X."/>
            <person name="Laclette J.P."/>
        </authorList>
    </citation>
    <scope>NUCLEOTIDE SEQUENCE [LARGE SCALE GENOMIC DNA]</scope>
</reference>
<evidence type="ECO:0000313" key="1">
    <source>
        <dbReference type="EMBL" id="CDS23597.1"/>
    </source>
</evidence>
<dbReference type="InterPro" id="IPR009622">
    <property type="entry name" value="NDUFAF4"/>
</dbReference>
<evidence type="ECO:0000313" key="2">
    <source>
        <dbReference type="Proteomes" id="UP000492820"/>
    </source>
</evidence>
<dbReference type="Proteomes" id="UP000492820">
    <property type="component" value="Unassembled WGS sequence"/>
</dbReference>